<dbReference type="InterPro" id="IPR007612">
    <property type="entry name" value="LOR"/>
</dbReference>
<feature type="compositionally biased region" description="Acidic residues" evidence="2">
    <location>
        <begin position="189"/>
        <end position="201"/>
    </location>
</feature>
<dbReference type="Pfam" id="PF04525">
    <property type="entry name" value="LOR"/>
    <property type="match status" value="1"/>
</dbReference>
<dbReference type="Proteomes" id="UP000507222">
    <property type="component" value="Unassembled WGS sequence"/>
</dbReference>
<proteinExistence type="inferred from homology"/>
<evidence type="ECO:0000313" key="4">
    <source>
        <dbReference type="Proteomes" id="UP000507222"/>
    </source>
</evidence>
<feature type="compositionally biased region" description="Polar residues" evidence="2">
    <location>
        <begin position="206"/>
        <end position="221"/>
    </location>
</feature>
<gene>
    <name evidence="3" type="ORF">CURHAP_LOCUS35347</name>
</gene>
<sequence>MTDFMETSVPAPCTNSQIPVDLFVSKKHPGLPRGELGFVDSNGNPVYKVTRQSLTPSSNKRVLLDAAGNPLFALCRNDKGCWQGYKGGDAGEKDLVFRVKRTKSKLTRTELEVFLVGENSADSTCDFKVKGFPYQRSCTIYIGNDIVAQTSLMYKLHQLFPKRGQFRLTIFPGSVDHALVAALISIEENESENGSEDEIERENESTGMCSSTKPGQQDMSK</sequence>
<evidence type="ECO:0000256" key="1">
    <source>
        <dbReference type="ARBA" id="ARBA00005437"/>
    </source>
</evidence>
<dbReference type="InterPro" id="IPR025659">
    <property type="entry name" value="Tubby-like_C"/>
</dbReference>
<dbReference type="SUPFAM" id="SSF54518">
    <property type="entry name" value="Tubby C-terminal domain-like"/>
    <property type="match status" value="1"/>
</dbReference>
<protein>
    <recommendedName>
        <fullName evidence="5">Protein LURP-one-related 7</fullName>
    </recommendedName>
</protein>
<evidence type="ECO:0000256" key="2">
    <source>
        <dbReference type="SAM" id="MobiDB-lite"/>
    </source>
</evidence>
<evidence type="ECO:0000313" key="3">
    <source>
        <dbReference type="EMBL" id="CAB4282089.1"/>
    </source>
</evidence>
<reference evidence="3 4" key="1">
    <citation type="submission" date="2020-05" db="EMBL/GenBank/DDBJ databases">
        <authorList>
            <person name="Campoy J."/>
            <person name="Schneeberger K."/>
            <person name="Spophaly S."/>
        </authorList>
    </citation>
    <scope>NUCLEOTIDE SEQUENCE [LARGE SCALE GENOMIC DNA]</scope>
    <source>
        <strain evidence="3">PruArmRojPasFocal</strain>
    </source>
</reference>
<dbReference type="InterPro" id="IPR038595">
    <property type="entry name" value="LOR_sf"/>
</dbReference>
<feature type="region of interest" description="Disordered" evidence="2">
    <location>
        <begin position="189"/>
        <end position="221"/>
    </location>
</feature>
<dbReference type="Gene3D" id="2.40.160.200">
    <property type="entry name" value="LURP1-related"/>
    <property type="match status" value="1"/>
</dbReference>
<evidence type="ECO:0008006" key="5">
    <source>
        <dbReference type="Google" id="ProtNLM"/>
    </source>
</evidence>
<organism evidence="3 4">
    <name type="scientific">Prunus armeniaca</name>
    <name type="common">Apricot</name>
    <name type="synonym">Armeniaca vulgaris</name>
    <dbReference type="NCBI Taxonomy" id="36596"/>
    <lineage>
        <taxon>Eukaryota</taxon>
        <taxon>Viridiplantae</taxon>
        <taxon>Streptophyta</taxon>
        <taxon>Embryophyta</taxon>
        <taxon>Tracheophyta</taxon>
        <taxon>Spermatophyta</taxon>
        <taxon>Magnoliopsida</taxon>
        <taxon>eudicotyledons</taxon>
        <taxon>Gunneridae</taxon>
        <taxon>Pentapetalae</taxon>
        <taxon>rosids</taxon>
        <taxon>fabids</taxon>
        <taxon>Rosales</taxon>
        <taxon>Rosaceae</taxon>
        <taxon>Amygdaloideae</taxon>
        <taxon>Amygdaleae</taxon>
        <taxon>Prunus</taxon>
    </lineage>
</organism>
<accession>A0A6J5UZG8</accession>
<dbReference type="EMBL" id="CAEKDK010000006">
    <property type="protein sequence ID" value="CAB4282089.1"/>
    <property type="molecule type" value="Genomic_DNA"/>
</dbReference>
<dbReference type="AlphaFoldDB" id="A0A6J5UZG8"/>
<dbReference type="PANTHER" id="PTHR31087">
    <property type="match status" value="1"/>
</dbReference>
<name>A0A6J5UZG8_PRUAR</name>
<dbReference type="PANTHER" id="PTHR31087:SF85">
    <property type="entry name" value="PROTEIN LURP-ONE-RELATED 7"/>
    <property type="match status" value="1"/>
</dbReference>
<comment type="similarity">
    <text evidence="1">Belongs to the LOR family.</text>
</comment>